<name>I1PJ14_ORYGL</name>
<evidence type="ECO:0000259" key="1">
    <source>
        <dbReference type="Pfam" id="PF13456"/>
    </source>
</evidence>
<evidence type="ECO:0000313" key="3">
    <source>
        <dbReference type="Proteomes" id="UP000007306"/>
    </source>
</evidence>
<feature type="domain" description="RNase H type-1" evidence="1">
    <location>
        <begin position="8"/>
        <end position="50"/>
    </location>
</feature>
<organism evidence="2 3">
    <name type="scientific">Oryza glaberrima</name>
    <name type="common">African rice</name>
    <dbReference type="NCBI Taxonomy" id="4538"/>
    <lineage>
        <taxon>Eukaryota</taxon>
        <taxon>Viridiplantae</taxon>
        <taxon>Streptophyta</taxon>
        <taxon>Embryophyta</taxon>
        <taxon>Tracheophyta</taxon>
        <taxon>Spermatophyta</taxon>
        <taxon>Magnoliopsida</taxon>
        <taxon>Liliopsida</taxon>
        <taxon>Poales</taxon>
        <taxon>Poaceae</taxon>
        <taxon>BOP clade</taxon>
        <taxon>Oryzoideae</taxon>
        <taxon>Oryzeae</taxon>
        <taxon>Oryzinae</taxon>
        <taxon>Oryza</taxon>
    </lineage>
</organism>
<dbReference type="InterPro" id="IPR036397">
    <property type="entry name" value="RNaseH_sf"/>
</dbReference>
<dbReference type="GO" id="GO:0004523">
    <property type="term" value="F:RNA-DNA hybrid ribonuclease activity"/>
    <property type="evidence" value="ECO:0007669"/>
    <property type="project" value="InterPro"/>
</dbReference>
<accession>I1PJ14</accession>
<dbReference type="EnsemblPlants" id="ORGLA04G0018300.1">
    <property type="protein sequence ID" value="ORGLA04G0018300.1"/>
    <property type="gene ID" value="ORGLA04G0018300"/>
</dbReference>
<reference evidence="2" key="1">
    <citation type="submission" date="2015-06" db="UniProtKB">
        <authorList>
            <consortium name="EnsemblPlants"/>
        </authorList>
    </citation>
    <scope>IDENTIFICATION</scope>
</reference>
<dbReference type="Gene3D" id="3.30.420.10">
    <property type="entry name" value="Ribonuclease H-like superfamily/Ribonuclease H"/>
    <property type="match status" value="1"/>
</dbReference>
<dbReference type="GO" id="GO:0003676">
    <property type="term" value="F:nucleic acid binding"/>
    <property type="evidence" value="ECO:0007669"/>
    <property type="project" value="InterPro"/>
</dbReference>
<dbReference type="Proteomes" id="UP000007306">
    <property type="component" value="Chromosome 4"/>
</dbReference>
<sequence length="91" mass="10079">MLKRYLEAKEEGMKRYLEAIRSMEKCFTGITVEHLARDQNGEADTLAKSAACGGPHSPGIFFEVLHAASVPMDCSKVMAIDQEKLGEDPYD</sequence>
<dbReference type="Gramene" id="ORGLA04G0018300.1">
    <property type="protein sequence ID" value="ORGLA04G0018300.1"/>
    <property type="gene ID" value="ORGLA04G0018300"/>
</dbReference>
<proteinExistence type="predicted"/>
<dbReference type="AlphaFoldDB" id="I1PJ14"/>
<reference evidence="2 3" key="2">
    <citation type="submission" date="2018-04" db="EMBL/GenBank/DDBJ databases">
        <title>OglaRS2 (Oryza glaberrima Reference Sequence Version 2).</title>
        <authorList>
            <person name="Zhang J."/>
            <person name="Kudrna D."/>
            <person name="Lee S."/>
            <person name="Talag J."/>
            <person name="Rajasekar S."/>
            <person name="Wing R.A."/>
        </authorList>
    </citation>
    <scope>NUCLEOTIDE SEQUENCE [LARGE SCALE GENOMIC DNA]</scope>
    <source>
        <strain evidence="2 3">cv. IRGC 96717</strain>
    </source>
</reference>
<evidence type="ECO:0000313" key="2">
    <source>
        <dbReference type="EnsemblPlants" id="ORGLA04G0018300.1"/>
    </source>
</evidence>
<dbReference type="InterPro" id="IPR002156">
    <property type="entry name" value="RNaseH_domain"/>
</dbReference>
<protein>
    <recommendedName>
        <fullName evidence="1">RNase H type-1 domain-containing protein</fullName>
    </recommendedName>
</protein>
<dbReference type="Pfam" id="PF13456">
    <property type="entry name" value="RVT_3"/>
    <property type="match status" value="1"/>
</dbReference>
<keyword evidence="3" id="KW-1185">Reference proteome</keyword>
<dbReference type="HOGENOM" id="CLU_2609954_0_0_1"/>